<dbReference type="Gene3D" id="3.40.50.720">
    <property type="entry name" value="NAD(P)-binding Rossmann-like Domain"/>
    <property type="match status" value="1"/>
</dbReference>
<keyword evidence="3" id="KW-0560">Oxidoreductase</keyword>
<comment type="similarity">
    <text evidence="1">Belongs to the short-chain dehydrogenases/reductases (SDR) family.</text>
</comment>
<dbReference type="PRINTS" id="PR00081">
    <property type="entry name" value="GDHRDH"/>
</dbReference>
<evidence type="ECO:0000256" key="3">
    <source>
        <dbReference type="ARBA" id="ARBA00023002"/>
    </source>
</evidence>
<organism evidence="4">
    <name type="scientific">freshwater metagenome</name>
    <dbReference type="NCBI Taxonomy" id="449393"/>
    <lineage>
        <taxon>unclassified sequences</taxon>
        <taxon>metagenomes</taxon>
        <taxon>ecological metagenomes</taxon>
    </lineage>
</organism>
<evidence type="ECO:0000313" key="5">
    <source>
        <dbReference type="EMBL" id="CAB4647926.1"/>
    </source>
</evidence>
<evidence type="ECO:0000313" key="4">
    <source>
        <dbReference type="EMBL" id="CAB4572821.1"/>
    </source>
</evidence>
<dbReference type="SUPFAM" id="SSF51735">
    <property type="entry name" value="NAD(P)-binding Rossmann-fold domains"/>
    <property type="match status" value="1"/>
</dbReference>
<dbReference type="PRINTS" id="PR00080">
    <property type="entry name" value="SDRFAMILY"/>
</dbReference>
<dbReference type="PANTHER" id="PTHR43618:SF8">
    <property type="entry name" value="7ALPHA-HYDROXYSTEROID DEHYDROGENASE"/>
    <property type="match status" value="1"/>
</dbReference>
<accession>A0A6J6E963</accession>
<dbReference type="PANTHER" id="PTHR43618">
    <property type="entry name" value="7-ALPHA-HYDROXYSTEROID DEHYDROGENASE"/>
    <property type="match status" value="1"/>
</dbReference>
<dbReference type="EMBL" id="CAEZTQ010000085">
    <property type="protein sequence ID" value="CAB4572821.1"/>
    <property type="molecule type" value="Genomic_DNA"/>
</dbReference>
<dbReference type="EMBL" id="CAEZWE010000016">
    <property type="protein sequence ID" value="CAB4647926.1"/>
    <property type="molecule type" value="Genomic_DNA"/>
</dbReference>
<dbReference type="InterPro" id="IPR052178">
    <property type="entry name" value="Sec_Metab_Biosynth_SDR"/>
</dbReference>
<dbReference type="Pfam" id="PF13561">
    <property type="entry name" value="adh_short_C2"/>
    <property type="match status" value="1"/>
</dbReference>
<evidence type="ECO:0000256" key="2">
    <source>
        <dbReference type="ARBA" id="ARBA00022857"/>
    </source>
</evidence>
<protein>
    <submittedName>
        <fullName evidence="4">Unannotated protein</fullName>
    </submittedName>
</protein>
<dbReference type="InterPro" id="IPR036291">
    <property type="entry name" value="NAD(P)-bd_dom_sf"/>
</dbReference>
<dbReference type="AlphaFoldDB" id="A0A6J6E963"/>
<dbReference type="FunFam" id="3.40.50.720:FF:000084">
    <property type="entry name" value="Short-chain dehydrogenase reductase"/>
    <property type="match status" value="1"/>
</dbReference>
<name>A0A6J6E963_9ZZZZ</name>
<dbReference type="GO" id="GO:0016491">
    <property type="term" value="F:oxidoreductase activity"/>
    <property type="evidence" value="ECO:0007669"/>
    <property type="project" value="UniProtKB-KW"/>
</dbReference>
<reference evidence="4" key="1">
    <citation type="submission" date="2020-05" db="EMBL/GenBank/DDBJ databases">
        <authorList>
            <person name="Chiriac C."/>
            <person name="Salcher M."/>
            <person name="Ghai R."/>
            <person name="Kavagutti S V."/>
        </authorList>
    </citation>
    <scope>NUCLEOTIDE SEQUENCE</scope>
</reference>
<proteinExistence type="inferred from homology"/>
<evidence type="ECO:0000256" key="1">
    <source>
        <dbReference type="ARBA" id="ARBA00006484"/>
    </source>
</evidence>
<keyword evidence="2" id="KW-0521">NADP</keyword>
<gene>
    <name evidence="4" type="ORF">UFOPK1704_00538</name>
    <name evidence="5" type="ORF">UFOPK2169_00563</name>
</gene>
<sequence length="270" mass="28276">MSHDMTVQNLFSVKGKVALVTGGSRGIGEMIAAGLLANGAKVYISSRKAQACDEAAQRLMANYGGECISLPANVAELDGIDALVAEITRRESHLDILINNAGVSWGAPIEEFPEVGWDKVMDTNVKGVFFLTQRLLPLLTARASNEDPSRVVNIGSIDGIGTPSFETYSYGPSKAAVHSLTKVLAVKLRSRNILVNAIAPGPFPTWMLSTGVGTGGDVDGTDWNAVGSLNPSKRVGTPEDIAGLAIFLCSRAGAFTVGEVITCDGGSLLK</sequence>
<dbReference type="InterPro" id="IPR002347">
    <property type="entry name" value="SDR_fam"/>
</dbReference>